<dbReference type="Pfam" id="PF14507">
    <property type="entry name" value="CppA_C"/>
    <property type="match status" value="1"/>
</dbReference>
<keyword evidence="4" id="KW-1185">Reference proteome</keyword>
<evidence type="ECO:0000313" key="3">
    <source>
        <dbReference type="EMBL" id="GGE35474.1"/>
    </source>
</evidence>
<dbReference type="AlphaFoldDB" id="A0A917EFP4"/>
<dbReference type="InterPro" id="IPR029068">
    <property type="entry name" value="Glyas_Bleomycin-R_OHBP_Dase"/>
</dbReference>
<evidence type="ECO:0000259" key="1">
    <source>
        <dbReference type="Pfam" id="PF14506"/>
    </source>
</evidence>
<proteinExistence type="predicted"/>
<evidence type="ECO:0000259" key="2">
    <source>
        <dbReference type="Pfam" id="PF14507"/>
    </source>
</evidence>
<reference evidence="3" key="1">
    <citation type="journal article" date="2014" name="Int. J. Syst. Evol. Microbiol.">
        <title>Complete genome sequence of Corynebacterium casei LMG S-19264T (=DSM 44701T), isolated from a smear-ripened cheese.</title>
        <authorList>
            <consortium name="US DOE Joint Genome Institute (JGI-PGF)"/>
            <person name="Walter F."/>
            <person name="Albersmeier A."/>
            <person name="Kalinowski J."/>
            <person name="Ruckert C."/>
        </authorList>
    </citation>
    <scope>NUCLEOTIDE SEQUENCE</scope>
    <source>
        <strain evidence="3">CGMCC 1.15533</strain>
    </source>
</reference>
<sequence length="245" mass="28022">MSDRNSIVRAVPTLTINNRRKNLQFYTEVLGLTNVLEDAGYTILGDQSRQEKLLLEEVPSNRARKVQGLKKLAKVVLKVKEPREIDSLLARAPEEITCYKGENGLAFEATSPEGDRFLLHSEDDVTTLIPVAELEQLHPLEHVEKLSEFEVEKIHLHISSLDKEDFYQKLPGSACFLDFVEVEGTDLEIEAGKTWDLSAIRWKVEEIDVAQLEHQFSDTEVFVPKSRKFFGTKDKSQIEVWVERV</sequence>
<organism evidence="3 4">
    <name type="scientific">Streptococcus himalayensis</name>
    <dbReference type="NCBI Taxonomy" id="1888195"/>
    <lineage>
        <taxon>Bacteria</taxon>
        <taxon>Bacillati</taxon>
        <taxon>Bacillota</taxon>
        <taxon>Bacilli</taxon>
        <taxon>Lactobacillales</taxon>
        <taxon>Streptococcaceae</taxon>
        <taxon>Streptococcus</taxon>
    </lineage>
</organism>
<dbReference type="EMBL" id="BMJN01000032">
    <property type="protein sequence ID" value="GGE35474.1"/>
    <property type="molecule type" value="Genomic_DNA"/>
</dbReference>
<name>A0A917EFP4_9STRE</name>
<dbReference type="Gene3D" id="3.10.180.40">
    <property type="entry name" value="C3-degrading proteinase like domains"/>
    <property type="match status" value="1"/>
</dbReference>
<dbReference type="SUPFAM" id="SSF54593">
    <property type="entry name" value="Glyoxalase/Bleomycin resistance protein/Dihydroxybiphenyl dioxygenase"/>
    <property type="match status" value="1"/>
</dbReference>
<dbReference type="Pfam" id="PF14506">
    <property type="entry name" value="CppA_N"/>
    <property type="match status" value="1"/>
</dbReference>
<dbReference type="RefSeq" id="WP_068990596.1">
    <property type="nucleotide sequence ID" value="NZ_BMJN01000032.1"/>
</dbReference>
<accession>A0A917EFP4</accession>
<comment type="caution">
    <text evidence="3">The sequence shown here is derived from an EMBL/GenBank/DDBJ whole genome shotgun (WGS) entry which is preliminary data.</text>
</comment>
<dbReference type="InterPro" id="IPR032703">
    <property type="entry name" value="CppA_C"/>
</dbReference>
<gene>
    <name evidence="3" type="primary">cppA</name>
    <name evidence="3" type="ORF">GCM10011510_16000</name>
</gene>
<evidence type="ECO:0000313" key="4">
    <source>
        <dbReference type="Proteomes" id="UP000660801"/>
    </source>
</evidence>
<dbReference type="OrthoDB" id="2232397at2"/>
<dbReference type="Gene3D" id="3.10.180.10">
    <property type="entry name" value="2,3-Dihydroxybiphenyl 1,2-Dioxygenase, domain 1"/>
    <property type="match status" value="1"/>
</dbReference>
<reference evidence="3" key="2">
    <citation type="submission" date="2020-09" db="EMBL/GenBank/DDBJ databases">
        <authorList>
            <person name="Sun Q."/>
            <person name="Zhou Y."/>
        </authorList>
    </citation>
    <scope>NUCLEOTIDE SEQUENCE</scope>
    <source>
        <strain evidence="3">CGMCC 1.15533</strain>
    </source>
</reference>
<feature type="domain" description="CppA C-terminal" evidence="2">
    <location>
        <begin position="146"/>
        <end position="242"/>
    </location>
</feature>
<dbReference type="Proteomes" id="UP000660801">
    <property type="component" value="Unassembled WGS sequence"/>
</dbReference>
<feature type="domain" description="CppA N-terminal" evidence="1">
    <location>
        <begin position="11"/>
        <end position="129"/>
    </location>
</feature>
<dbReference type="InterPro" id="IPR032702">
    <property type="entry name" value="CppA_N"/>
</dbReference>
<protein>
    <submittedName>
        <fullName evidence="3">Proteinase</fullName>
    </submittedName>
</protein>